<organism evidence="2 3">
    <name type="scientific">Salinicoccus sediminis</name>
    <dbReference type="NCBI Taxonomy" id="1432562"/>
    <lineage>
        <taxon>Bacteria</taxon>
        <taxon>Bacillati</taxon>
        <taxon>Bacillota</taxon>
        <taxon>Bacilli</taxon>
        <taxon>Bacillales</taxon>
        <taxon>Staphylococcaceae</taxon>
        <taxon>Salinicoccus</taxon>
    </lineage>
</organism>
<accession>A0A0M2SMS6</accession>
<protein>
    <recommendedName>
        <fullName evidence="1">HTH cro/C1-type domain-containing protein</fullName>
    </recommendedName>
</protein>
<comment type="caution">
    <text evidence="2">The sequence shown here is derived from an EMBL/GenBank/DDBJ whole genome shotgun (WGS) entry which is preliminary data.</text>
</comment>
<dbReference type="OrthoDB" id="2390292at2"/>
<name>A0A0M2SMS6_9STAP</name>
<dbReference type="GO" id="GO:0003677">
    <property type="term" value="F:DNA binding"/>
    <property type="evidence" value="ECO:0007669"/>
    <property type="project" value="InterPro"/>
</dbReference>
<evidence type="ECO:0000313" key="3">
    <source>
        <dbReference type="Proteomes" id="UP000034287"/>
    </source>
</evidence>
<feature type="domain" description="HTH cro/C1-type" evidence="1">
    <location>
        <begin position="26"/>
        <end position="80"/>
    </location>
</feature>
<dbReference type="PATRIC" id="fig|1432562.3.peg.1949"/>
<sequence>MTQSYFQASDWLEETEIEHTELVIDLINKRRELNISQKELAEKANIDQGQLSRIERLESTPTLKTISKLARALDSKLQLS</sequence>
<dbReference type="InterPro" id="IPR010982">
    <property type="entry name" value="Lambda_DNA-bd_dom_sf"/>
</dbReference>
<dbReference type="Gene3D" id="1.10.260.40">
    <property type="entry name" value="lambda repressor-like DNA-binding domains"/>
    <property type="match status" value="1"/>
</dbReference>
<dbReference type="AlphaFoldDB" id="A0A0M2SMS6"/>
<dbReference type="EMBL" id="LAYZ01000024">
    <property type="protein sequence ID" value="KKK33900.1"/>
    <property type="molecule type" value="Genomic_DNA"/>
</dbReference>
<evidence type="ECO:0000313" key="2">
    <source>
        <dbReference type="EMBL" id="KKK33900.1"/>
    </source>
</evidence>
<dbReference type="STRING" id="1432562.WN59_09830"/>
<keyword evidence="3" id="KW-1185">Reference proteome</keyword>
<evidence type="ECO:0000259" key="1">
    <source>
        <dbReference type="PROSITE" id="PS50943"/>
    </source>
</evidence>
<dbReference type="Pfam" id="PF01381">
    <property type="entry name" value="HTH_3"/>
    <property type="match status" value="1"/>
</dbReference>
<reference evidence="2 3" key="1">
    <citation type="submission" date="2015-04" db="EMBL/GenBank/DDBJ databases">
        <title>Taxonomic description and genome sequence of Salinicoccus sediminis sp. nov., a novel hyper halotolerant bacterium isolated from marine sediment.</title>
        <authorList>
            <person name="Mathan Kumar R."/>
            <person name="Kaur G."/>
            <person name="Kumar N."/>
            <person name="Kumar A."/>
            <person name="Singh N.K."/>
            <person name="Kaur N."/>
            <person name="Mayilraj S."/>
        </authorList>
    </citation>
    <scope>NUCLEOTIDE SEQUENCE [LARGE SCALE GENOMIC DNA]</scope>
    <source>
        <strain evidence="2 3">SV-16</strain>
    </source>
</reference>
<gene>
    <name evidence="2" type="ORF">WN59_09830</name>
</gene>
<dbReference type="InterPro" id="IPR001387">
    <property type="entry name" value="Cro/C1-type_HTH"/>
</dbReference>
<dbReference type="Proteomes" id="UP000034287">
    <property type="component" value="Unassembled WGS sequence"/>
</dbReference>
<dbReference type="SUPFAM" id="SSF47413">
    <property type="entry name" value="lambda repressor-like DNA-binding domains"/>
    <property type="match status" value="1"/>
</dbReference>
<proteinExistence type="predicted"/>
<dbReference type="RefSeq" id="WP_046516589.1">
    <property type="nucleotide sequence ID" value="NZ_LAYZ01000024.1"/>
</dbReference>
<dbReference type="CDD" id="cd00093">
    <property type="entry name" value="HTH_XRE"/>
    <property type="match status" value="1"/>
</dbReference>
<dbReference type="PROSITE" id="PS50943">
    <property type="entry name" value="HTH_CROC1"/>
    <property type="match status" value="1"/>
</dbReference>
<dbReference type="SMART" id="SM00530">
    <property type="entry name" value="HTH_XRE"/>
    <property type="match status" value="1"/>
</dbReference>